<keyword evidence="2" id="KW-0472">Membrane</keyword>
<protein>
    <submittedName>
        <fullName evidence="3">Uncharacterized protein</fullName>
    </submittedName>
</protein>
<feature type="region of interest" description="Disordered" evidence="1">
    <location>
        <begin position="1"/>
        <end position="20"/>
    </location>
</feature>
<name>A0ABD5P7Q3_9EURY</name>
<feature type="transmembrane region" description="Helical" evidence="2">
    <location>
        <begin position="142"/>
        <end position="166"/>
    </location>
</feature>
<keyword evidence="2" id="KW-0812">Transmembrane</keyword>
<feature type="transmembrane region" description="Helical" evidence="2">
    <location>
        <begin position="413"/>
        <end position="439"/>
    </location>
</feature>
<organism evidence="3 4">
    <name type="scientific">Halobium salinum</name>
    <dbReference type="NCBI Taxonomy" id="1364940"/>
    <lineage>
        <taxon>Archaea</taxon>
        <taxon>Methanobacteriati</taxon>
        <taxon>Methanobacteriota</taxon>
        <taxon>Stenosarchaea group</taxon>
        <taxon>Halobacteria</taxon>
        <taxon>Halobacteriales</taxon>
        <taxon>Haloferacaceae</taxon>
        <taxon>Halobium</taxon>
    </lineage>
</organism>
<feature type="transmembrane region" description="Helical" evidence="2">
    <location>
        <begin position="66"/>
        <end position="87"/>
    </location>
</feature>
<keyword evidence="4" id="KW-1185">Reference proteome</keyword>
<evidence type="ECO:0000256" key="2">
    <source>
        <dbReference type="SAM" id="Phobius"/>
    </source>
</evidence>
<feature type="transmembrane region" description="Helical" evidence="2">
    <location>
        <begin position="214"/>
        <end position="235"/>
    </location>
</feature>
<gene>
    <name evidence="3" type="ORF">ACFO0N_01905</name>
</gene>
<evidence type="ECO:0000256" key="1">
    <source>
        <dbReference type="SAM" id="MobiDB-lite"/>
    </source>
</evidence>
<feature type="transmembrane region" description="Helical" evidence="2">
    <location>
        <begin position="108"/>
        <end position="130"/>
    </location>
</feature>
<feature type="transmembrane region" description="Helical" evidence="2">
    <location>
        <begin position="286"/>
        <end position="308"/>
    </location>
</feature>
<keyword evidence="2" id="KW-1133">Transmembrane helix</keyword>
<feature type="transmembrane region" description="Helical" evidence="2">
    <location>
        <begin position="370"/>
        <end position="393"/>
    </location>
</feature>
<sequence length="492" mass="52700">MTGRHRRRPPTADSDRPSRRRLGRGLRRVGLALLLTSALLALARPALAHGGALRGASRDSLAVPTWLFLSTGGGVVGASFLLASFVTDRGFVRAVHDWGGLLPDPGRAVRLVARLLSVVVLAVTVAVGFVGPDTAYRNLAVLVVWVLWWGGYVASTYLVANTWPTLNPWRTLAEPLPSLDRDYPDGWGAWPSVAALLLLIWVEVTAPVADAPSLLAAVIVGYTVATLAGTTVFGVDTWFERVDPIARVFRYYGRVAPFRRTDDGVEFRLPGMALSETRLVTDRSEVAFVVALLWVTTYDGFVGTPLWAGADGNPGIAGVLVGAGVPAVLLYLLVFLVGYAGFLVAYFGAAELARRFGDTYLTRDYLARRFAPSLLAIAAGYQLAHNLATVLTLSPTVLSVAAAPLSPPQNPPLLAGLPAWFGGLELTAVLVGHLVAVWVAHATAFDVFPSRMQAVRSQYGVTLVMVLYTMTSLWIVSQPYAEPPFLGGLYGV</sequence>
<feature type="transmembrane region" description="Helical" evidence="2">
    <location>
        <begin position="187"/>
        <end position="208"/>
    </location>
</feature>
<dbReference type="RefSeq" id="WP_267625136.1">
    <property type="nucleotide sequence ID" value="NZ_JAODIW010000010.1"/>
</dbReference>
<comment type="caution">
    <text evidence="3">The sequence shown here is derived from an EMBL/GenBank/DDBJ whole genome shotgun (WGS) entry which is preliminary data.</text>
</comment>
<dbReference type="AlphaFoldDB" id="A0ABD5P7Q3"/>
<dbReference type="EMBL" id="JBHSDS010000002">
    <property type="protein sequence ID" value="MFC4356697.1"/>
    <property type="molecule type" value="Genomic_DNA"/>
</dbReference>
<dbReference type="Proteomes" id="UP001595921">
    <property type="component" value="Unassembled WGS sequence"/>
</dbReference>
<reference evidence="3 4" key="1">
    <citation type="journal article" date="2019" name="Int. J. Syst. Evol. Microbiol.">
        <title>The Global Catalogue of Microorganisms (GCM) 10K type strain sequencing project: providing services to taxonomists for standard genome sequencing and annotation.</title>
        <authorList>
            <consortium name="The Broad Institute Genomics Platform"/>
            <consortium name="The Broad Institute Genome Sequencing Center for Infectious Disease"/>
            <person name="Wu L."/>
            <person name="Ma J."/>
        </authorList>
    </citation>
    <scope>NUCLEOTIDE SEQUENCE [LARGE SCALE GENOMIC DNA]</scope>
    <source>
        <strain evidence="3 4">CGMCC 1.12553</strain>
    </source>
</reference>
<evidence type="ECO:0000313" key="4">
    <source>
        <dbReference type="Proteomes" id="UP001595921"/>
    </source>
</evidence>
<feature type="transmembrane region" description="Helical" evidence="2">
    <location>
        <begin position="459"/>
        <end position="477"/>
    </location>
</feature>
<proteinExistence type="predicted"/>
<accession>A0ABD5P7Q3</accession>
<evidence type="ECO:0000313" key="3">
    <source>
        <dbReference type="EMBL" id="MFC4356697.1"/>
    </source>
</evidence>
<feature type="transmembrane region" description="Helical" evidence="2">
    <location>
        <begin position="328"/>
        <end position="349"/>
    </location>
</feature>